<dbReference type="EMBL" id="CP026309">
    <property type="protein sequence ID" value="AUV80497.1"/>
    <property type="molecule type" value="Genomic_DNA"/>
</dbReference>
<accession>A0A2I8VEZ0</accession>
<dbReference type="KEGG" id="srub:C2R22_01515"/>
<evidence type="ECO:0000313" key="1">
    <source>
        <dbReference type="EMBL" id="AUV80497.1"/>
    </source>
</evidence>
<protein>
    <recommendedName>
        <fullName evidence="3">CBM6 domain-containing protein</fullName>
    </recommendedName>
</protein>
<organism evidence="1 2">
    <name type="scientific">Salinigranum rubrum</name>
    <dbReference type="NCBI Taxonomy" id="755307"/>
    <lineage>
        <taxon>Archaea</taxon>
        <taxon>Methanobacteriati</taxon>
        <taxon>Methanobacteriota</taxon>
        <taxon>Stenosarchaea group</taxon>
        <taxon>Halobacteria</taxon>
        <taxon>Halobacteriales</taxon>
        <taxon>Haloferacaceae</taxon>
        <taxon>Salinigranum</taxon>
    </lineage>
</organism>
<dbReference type="Gene3D" id="2.60.120.260">
    <property type="entry name" value="Galactose-binding domain-like"/>
    <property type="match status" value="1"/>
</dbReference>
<dbReference type="SUPFAM" id="SSF49785">
    <property type="entry name" value="Galactose-binding domain-like"/>
    <property type="match status" value="1"/>
</dbReference>
<dbReference type="RefSeq" id="WP_103424005.1">
    <property type="nucleotide sequence ID" value="NZ_CP026309.1"/>
</dbReference>
<evidence type="ECO:0000313" key="2">
    <source>
        <dbReference type="Proteomes" id="UP000236584"/>
    </source>
</evidence>
<name>A0A2I8VEZ0_9EURY</name>
<keyword evidence="2" id="KW-1185">Reference proteome</keyword>
<dbReference type="InterPro" id="IPR008979">
    <property type="entry name" value="Galactose-bd-like_sf"/>
</dbReference>
<dbReference type="AlphaFoldDB" id="A0A2I8VEZ0"/>
<reference evidence="1 2" key="1">
    <citation type="submission" date="2018-01" db="EMBL/GenBank/DDBJ databases">
        <title>Complete genome sequence of Salinigranum rubrum GX10T, an extremely halophilic archaeon isolated from a marine solar saltern.</title>
        <authorList>
            <person name="Han S."/>
        </authorList>
    </citation>
    <scope>NUCLEOTIDE SEQUENCE [LARGE SCALE GENOMIC DNA]</scope>
    <source>
        <strain evidence="1 2">GX10</strain>
    </source>
</reference>
<evidence type="ECO:0008006" key="3">
    <source>
        <dbReference type="Google" id="ProtNLM"/>
    </source>
</evidence>
<dbReference type="GeneID" id="35590726"/>
<dbReference type="Pfam" id="PF24108">
    <property type="entry name" value="DUF7383"/>
    <property type="match status" value="1"/>
</dbReference>
<proteinExistence type="predicted"/>
<dbReference type="InterPro" id="IPR055807">
    <property type="entry name" value="DUF7383"/>
</dbReference>
<dbReference type="OrthoDB" id="317492at2157"/>
<gene>
    <name evidence="1" type="ORF">C2R22_01515</name>
</gene>
<dbReference type="Proteomes" id="UP000236584">
    <property type="component" value="Chromosome"/>
</dbReference>
<sequence length="131" mass="14719">MSHRANYATLYLGVQLAPERRVLDLDWATNVGDTTDVYEFEVPTDDAQDAYVGLQAFDVGEYGHEIEVNGEPLSGFDIPPNDGWQYWVDTLTDVTLREGTNTLRIRRDPDSRDAFAVGTVTVHWKEPDGSI</sequence>